<dbReference type="OrthoDB" id="7701337at2759"/>
<feature type="compositionally biased region" description="Basic and acidic residues" evidence="1">
    <location>
        <begin position="41"/>
        <end position="57"/>
    </location>
</feature>
<dbReference type="EMBL" id="KK107090">
    <property type="protein sequence ID" value="EZA59751.1"/>
    <property type="molecule type" value="Genomic_DNA"/>
</dbReference>
<name>A0A026WVQ8_OOCBI</name>
<reference evidence="2 3" key="1">
    <citation type="journal article" date="2014" name="Curr. Biol.">
        <title>The genome of the clonal raider ant Cerapachys biroi.</title>
        <authorList>
            <person name="Oxley P.R."/>
            <person name="Ji L."/>
            <person name="Fetter-Pruneda I."/>
            <person name="McKenzie S.K."/>
            <person name="Li C."/>
            <person name="Hu H."/>
            <person name="Zhang G."/>
            <person name="Kronauer D.J."/>
        </authorList>
    </citation>
    <scope>NUCLEOTIDE SEQUENCE [LARGE SCALE GENOMIC DNA]</scope>
</reference>
<dbReference type="AlphaFoldDB" id="A0A026WVQ8"/>
<evidence type="ECO:0000256" key="1">
    <source>
        <dbReference type="SAM" id="MobiDB-lite"/>
    </source>
</evidence>
<sequence length="205" mass="24981">MREEWKRRQEEWVKEKKIMEERLNELETKEEQMEMMIARMKQLERKDDERERRERRNNIIMKGEGIPTEGSPKEIIKQTLRQELQIEADIEDAYWIKREQSRRMLVAKLRSWQQKKEILIKKSKMKGKKLYIDNDLTKKERDVQKEITGIARTKREQGWEVKIGYKKLIANGKTFIWEQEEGMKEINFRNKQRPTQTKAGETRNG</sequence>
<proteinExistence type="predicted"/>
<gene>
    <name evidence="2" type="ORF">X777_16232</name>
</gene>
<accession>A0A026WVQ8</accession>
<dbReference type="Proteomes" id="UP000053097">
    <property type="component" value="Unassembled WGS sequence"/>
</dbReference>
<evidence type="ECO:0000313" key="3">
    <source>
        <dbReference type="Proteomes" id="UP000053097"/>
    </source>
</evidence>
<feature type="region of interest" description="Disordered" evidence="1">
    <location>
        <begin position="39"/>
        <end position="71"/>
    </location>
</feature>
<organism evidence="2 3">
    <name type="scientific">Ooceraea biroi</name>
    <name type="common">Clonal raider ant</name>
    <name type="synonym">Cerapachys biroi</name>
    <dbReference type="NCBI Taxonomy" id="2015173"/>
    <lineage>
        <taxon>Eukaryota</taxon>
        <taxon>Metazoa</taxon>
        <taxon>Ecdysozoa</taxon>
        <taxon>Arthropoda</taxon>
        <taxon>Hexapoda</taxon>
        <taxon>Insecta</taxon>
        <taxon>Pterygota</taxon>
        <taxon>Neoptera</taxon>
        <taxon>Endopterygota</taxon>
        <taxon>Hymenoptera</taxon>
        <taxon>Apocrita</taxon>
        <taxon>Aculeata</taxon>
        <taxon>Formicoidea</taxon>
        <taxon>Formicidae</taxon>
        <taxon>Dorylinae</taxon>
        <taxon>Ooceraea</taxon>
    </lineage>
</organism>
<keyword evidence="3" id="KW-1185">Reference proteome</keyword>
<protein>
    <submittedName>
        <fullName evidence="2">Uncharacterized protein</fullName>
    </submittedName>
</protein>
<evidence type="ECO:0000313" key="2">
    <source>
        <dbReference type="EMBL" id="EZA59751.1"/>
    </source>
</evidence>
<dbReference type="OMA" id="MEMMIAR"/>